<comment type="caution">
    <text evidence="1">The sequence shown here is derived from an EMBL/GenBank/DDBJ whole genome shotgun (WGS) entry which is preliminary data.</text>
</comment>
<keyword evidence="2" id="KW-1185">Reference proteome</keyword>
<dbReference type="RefSeq" id="XP_031024431.1">
    <property type="nucleotide sequence ID" value="XM_031169601.1"/>
</dbReference>
<protein>
    <submittedName>
        <fullName evidence="1">Uncharacterized protein</fullName>
    </submittedName>
</protein>
<organism evidence="1 2">
    <name type="scientific">Synchytrium microbalum</name>
    <dbReference type="NCBI Taxonomy" id="1806994"/>
    <lineage>
        <taxon>Eukaryota</taxon>
        <taxon>Fungi</taxon>
        <taxon>Fungi incertae sedis</taxon>
        <taxon>Chytridiomycota</taxon>
        <taxon>Chytridiomycota incertae sedis</taxon>
        <taxon>Chytridiomycetes</taxon>
        <taxon>Synchytriales</taxon>
        <taxon>Synchytriaceae</taxon>
        <taxon>Synchytrium</taxon>
    </lineage>
</organism>
<sequence>MSAIGAGGGPVYMDPSVNLSAPVPQLIDTSSATPTPSATVSIYTKTIGIAGDFTVASPIAVLGSNLWGFLAFSLSKSLKSCIERKSDSSDTIN</sequence>
<gene>
    <name evidence="1" type="ORF">SmJEL517_g03673</name>
</gene>
<dbReference type="Proteomes" id="UP000319731">
    <property type="component" value="Unassembled WGS sequence"/>
</dbReference>
<evidence type="ECO:0000313" key="1">
    <source>
        <dbReference type="EMBL" id="TPX33456.1"/>
    </source>
</evidence>
<dbReference type="AlphaFoldDB" id="A0A507C661"/>
<proteinExistence type="predicted"/>
<dbReference type="EMBL" id="QEAO01000020">
    <property type="protein sequence ID" value="TPX33456.1"/>
    <property type="molecule type" value="Genomic_DNA"/>
</dbReference>
<accession>A0A507C661</accession>
<dbReference type="GeneID" id="42004898"/>
<evidence type="ECO:0000313" key="2">
    <source>
        <dbReference type="Proteomes" id="UP000319731"/>
    </source>
</evidence>
<name>A0A507C661_9FUNG</name>
<reference evidence="1 2" key="1">
    <citation type="journal article" date="2019" name="Sci. Rep.">
        <title>Comparative genomics of chytrid fungi reveal insights into the obligate biotrophic and pathogenic lifestyle of Synchytrium endobioticum.</title>
        <authorList>
            <person name="van de Vossenberg B.T.L.H."/>
            <person name="Warris S."/>
            <person name="Nguyen H.D.T."/>
            <person name="van Gent-Pelzer M.P.E."/>
            <person name="Joly D.L."/>
            <person name="van de Geest H.C."/>
            <person name="Bonants P.J.M."/>
            <person name="Smith D.S."/>
            <person name="Levesque C.A."/>
            <person name="van der Lee T.A.J."/>
        </authorList>
    </citation>
    <scope>NUCLEOTIDE SEQUENCE [LARGE SCALE GENOMIC DNA]</scope>
    <source>
        <strain evidence="1 2">JEL517</strain>
    </source>
</reference>